<keyword evidence="1" id="KW-0472">Membrane</keyword>
<evidence type="ECO:0000256" key="1">
    <source>
        <dbReference type="SAM" id="Phobius"/>
    </source>
</evidence>
<proteinExistence type="predicted"/>
<organism evidence="2">
    <name type="scientific">marine sediment metagenome</name>
    <dbReference type="NCBI Taxonomy" id="412755"/>
    <lineage>
        <taxon>unclassified sequences</taxon>
        <taxon>metagenomes</taxon>
        <taxon>ecological metagenomes</taxon>
    </lineage>
</organism>
<comment type="caution">
    <text evidence="2">The sequence shown here is derived from an EMBL/GenBank/DDBJ whole genome shotgun (WGS) entry which is preliminary data.</text>
</comment>
<protein>
    <submittedName>
        <fullName evidence="2">Uncharacterized protein</fullName>
    </submittedName>
</protein>
<keyword evidence="1" id="KW-1133">Transmembrane helix</keyword>
<name>X1GQL5_9ZZZZ</name>
<dbReference type="AlphaFoldDB" id="X1GQL5"/>
<reference evidence="2" key="1">
    <citation type="journal article" date="2014" name="Front. Microbiol.">
        <title>High frequency of phylogenetically diverse reductive dehalogenase-homologous genes in deep subseafloor sedimentary metagenomes.</title>
        <authorList>
            <person name="Kawai M."/>
            <person name="Futagami T."/>
            <person name="Toyoda A."/>
            <person name="Takaki Y."/>
            <person name="Nishi S."/>
            <person name="Hori S."/>
            <person name="Arai W."/>
            <person name="Tsubouchi T."/>
            <person name="Morono Y."/>
            <person name="Uchiyama I."/>
            <person name="Ito T."/>
            <person name="Fujiyama A."/>
            <person name="Inagaki F."/>
            <person name="Takami H."/>
        </authorList>
    </citation>
    <scope>NUCLEOTIDE SEQUENCE</scope>
    <source>
        <strain evidence="2">Expedition CK06-06</strain>
    </source>
</reference>
<dbReference type="EMBL" id="BARU01007314">
    <property type="protein sequence ID" value="GAH43904.1"/>
    <property type="molecule type" value="Genomic_DNA"/>
</dbReference>
<sequence>NEKVWRFLKMGLWIGALLVSIAIAYGALNNQVQGNTTTIEKHDEKLEQHDKDVVELKTDVKHIRKTVDWIKEKM</sequence>
<evidence type="ECO:0000313" key="2">
    <source>
        <dbReference type="EMBL" id="GAH43904.1"/>
    </source>
</evidence>
<gene>
    <name evidence="2" type="ORF">S03H2_14413</name>
</gene>
<keyword evidence="1" id="KW-0812">Transmembrane</keyword>
<accession>X1GQL5</accession>
<feature type="transmembrane region" description="Helical" evidence="1">
    <location>
        <begin position="7"/>
        <end position="28"/>
    </location>
</feature>
<feature type="non-terminal residue" evidence="2">
    <location>
        <position position="1"/>
    </location>
</feature>